<proteinExistence type="predicted"/>
<sequence>MAEISVKPQAISSAVVPGTGFAYILRAFSQ</sequence>
<reference evidence="1" key="1">
    <citation type="submission" date="2018-02" db="EMBL/GenBank/DDBJ databases">
        <title>Rhizophora mucronata_Transcriptome.</title>
        <authorList>
            <person name="Meera S.P."/>
            <person name="Sreeshan A."/>
            <person name="Augustine A."/>
        </authorList>
    </citation>
    <scope>NUCLEOTIDE SEQUENCE</scope>
    <source>
        <tissue evidence="1">Leaf</tissue>
    </source>
</reference>
<accession>A0A2P2IIN2</accession>
<evidence type="ECO:0000313" key="1">
    <source>
        <dbReference type="EMBL" id="MBW81075.1"/>
    </source>
</evidence>
<organism evidence="1">
    <name type="scientific">Rhizophora mucronata</name>
    <name type="common">Asiatic mangrove</name>
    <dbReference type="NCBI Taxonomy" id="61149"/>
    <lineage>
        <taxon>Eukaryota</taxon>
        <taxon>Viridiplantae</taxon>
        <taxon>Streptophyta</taxon>
        <taxon>Embryophyta</taxon>
        <taxon>Tracheophyta</taxon>
        <taxon>Spermatophyta</taxon>
        <taxon>Magnoliopsida</taxon>
        <taxon>eudicotyledons</taxon>
        <taxon>Gunneridae</taxon>
        <taxon>Pentapetalae</taxon>
        <taxon>rosids</taxon>
        <taxon>fabids</taxon>
        <taxon>Malpighiales</taxon>
        <taxon>Rhizophoraceae</taxon>
        <taxon>Rhizophora</taxon>
    </lineage>
</organism>
<dbReference type="AlphaFoldDB" id="A0A2P2IIN2"/>
<name>A0A2P2IIN2_RHIMU</name>
<protein>
    <submittedName>
        <fullName evidence="1">Uncharacterized protein</fullName>
    </submittedName>
</protein>
<dbReference type="EMBL" id="GGEC01000592">
    <property type="protein sequence ID" value="MBW81075.1"/>
    <property type="molecule type" value="Transcribed_RNA"/>
</dbReference>